<dbReference type="CDD" id="cd08049">
    <property type="entry name" value="TAF8"/>
    <property type="match status" value="1"/>
</dbReference>
<keyword evidence="4" id="KW-0805">Transcription regulation</keyword>
<comment type="caution">
    <text evidence="9">The sequence shown here is derived from an EMBL/GenBank/DDBJ whole genome shotgun (WGS) entry which is preliminary data.</text>
</comment>
<dbReference type="GO" id="GO:0046982">
    <property type="term" value="F:protein heterodimerization activity"/>
    <property type="evidence" value="ECO:0007669"/>
    <property type="project" value="InterPro"/>
</dbReference>
<evidence type="ECO:0000256" key="4">
    <source>
        <dbReference type="ARBA" id="ARBA00023015"/>
    </source>
</evidence>
<name>A0A9Q0H8F9_9MAGN</name>
<dbReference type="InterPro" id="IPR037818">
    <property type="entry name" value="TAF8"/>
</dbReference>
<dbReference type="Pfam" id="PF07524">
    <property type="entry name" value="Bromo_TP"/>
    <property type="match status" value="1"/>
</dbReference>
<evidence type="ECO:0000256" key="2">
    <source>
        <dbReference type="ARBA" id="ARBA00008767"/>
    </source>
</evidence>
<evidence type="ECO:0000256" key="7">
    <source>
        <dbReference type="SAM" id="MobiDB-lite"/>
    </source>
</evidence>
<dbReference type="InterPro" id="IPR019473">
    <property type="entry name" value="TFIID_su8_C"/>
</dbReference>
<dbReference type="AlphaFoldDB" id="A0A9Q0H8F9"/>
<dbReference type="Pfam" id="PF10406">
    <property type="entry name" value="TAF8_C"/>
    <property type="match status" value="1"/>
</dbReference>
<keyword evidence="5" id="KW-0804">Transcription</keyword>
<reference evidence="9" key="1">
    <citation type="journal article" date="2023" name="Plant J.">
        <title>The genome of the king protea, Protea cynaroides.</title>
        <authorList>
            <person name="Chang J."/>
            <person name="Duong T.A."/>
            <person name="Schoeman C."/>
            <person name="Ma X."/>
            <person name="Roodt D."/>
            <person name="Barker N."/>
            <person name="Li Z."/>
            <person name="Van de Peer Y."/>
            <person name="Mizrachi E."/>
        </authorList>
    </citation>
    <scope>NUCLEOTIDE SEQUENCE</scope>
    <source>
        <tissue evidence="9">Young leaves</tissue>
    </source>
</reference>
<dbReference type="PANTHER" id="PTHR46338">
    <property type="entry name" value="TRANSCRIPTION INITIATION FACTOR TFIID SUBUNIT 8"/>
    <property type="match status" value="1"/>
</dbReference>
<evidence type="ECO:0000256" key="3">
    <source>
        <dbReference type="ARBA" id="ARBA00017307"/>
    </source>
</evidence>
<evidence type="ECO:0000256" key="5">
    <source>
        <dbReference type="ARBA" id="ARBA00023163"/>
    </source>
</evidence>
<sequence length="368" mass="40268">MNDGGGESGRENKDNEAQRISGGGDDFGRAIAKIAVAQICESAGFQGFQHSALEALSDIAILYLRDLGKTAHFYANLAGRTQCNFFDIIQGLEDLGTSQGFSGASDVHRCAAGSGIVRDITHYLSLEEDIPFSRPVPHFPVIRNRKPTPSFLQIGETPPGKHIPPWLPAFPDPHTYVHTPVWNERATDPRTDKIEQARQRRKAERSLLSLQQRLACNDSAAPAAVDPADAVKLKQAAESNPFLAPPLQFGEIDVSPVVPPPQRSNEVVPEKGVSVFDTFAPAIEAAKSGICDSGDGERKDLPNKRPTVHLKFGFRKSLGAPRDLDLHSQSVGKTAPWFGRDDEKDDKKRRAEQILKESMENPQELAQL</sequence>
<comment type="similarity">
    <text evidence="2">Belongs to the TAF8 family.</text>
</comment>
<dbReference type="InterPro" id="IPR009072">
    <property type="entry name" value="Histone-fold"/>
</dbReference>
<evidence type="ECO:0000256" key="1">
    <source>
        <dbReference type="ARBA" id="ARBA00004123"/>
    </source>
</evidence>
<dbReference type="EMBL" id="JAMYWD010000009">
    <property type="protein sequence ID" value="KAJ4961483.1"/>
    <property type="molecule type" value="Genomic_DNA"/>
</dbReference>
<dbReference type="SMART" id="SM00576">
    <property type="entry name" value="BTP"/>
    <property type="match status" value="1"/>
</dbReference>
<keyword evidence="10" id="KW-1185">Reference proteome</keyword>
<organism evidence="9 10">
    <name type="scientific">Protea cynaroides</name>
    <dbReference type="NCBI Taxonomy" id="273540"/>
    <lineage>
        <taxon>Eukaryota</taxon>
        <taxon>Viridiplantae</taxon>
        <taxon>Streptophyta</taxon>
        <taxon>Embryophyta</taxon>
        <taxon>Tracheophyta</taxon>
        <taxon>Spermatophyta</taxon>
        <taxon>Magnoliopsida</taxon>
        <taxon>Proteales</taxon>
        <taxon>Proteaceae</taxon>
        <taxon>Protea</taxon>
    </lineage>
</organism>
<protein>
    <recommendedName>
        <fullName evidence="3">Transcription initiation factor TFIID subunit 8</fullName>
    </recommendedName>
</protein>
<feature type="region of interest" description="Disordered" evidence="7">
    <location>
        <begin position="323"/>
        <end position="349"/>
    </location>
</feature>
<proteinExistence type="inferred from homology"/>
<feature type="region of interest" description="Disordered" evidence="7">
    <location>
        <begin position="1"/>
        <end position="24"/>
    </location>
</feature>
<dbReference type="InterPro" id="IPR006565">
    <property type="entry name" value="BTP"/>
</dbReference>
<comment type="subcellular location">
    <subcellularLocation>
        <location evidence="1">Nucleus</location>
    </subcellularLocation>
</comment>
<gene>
    <name evidence="9" type="ORF">NE237_021393</name>
</gene>
<dbReference type="GO" id="GO:0005669">
    <property type="term" value="C:transcription factor TFIID complex"/>
    <property type="evidence" value="ECO:0007669"/>
    <property type="project" value="InterPro"/>
</dbReference>
<keyword evidence="6" id="KW-0539">Nucleus</keyword>
<evidence type="ECO:0000313" key="10">
    <source>
        <dbReference type="Proteomes" id="UP001141806"/>
    </source>
</evidence>
<dbReference type="SUPFAM" id="SSF47113">
    <property type="entry name" value="Histone-fold"/>
    <property type="match status" value="1"/>
</dbReference>
<dbReference type="PANTHER" id="PTHR46338:SF1">
    <property type="entry name" value="TRANSCRIPTION INITIATION FACTOR TFIID SUBUNIT 8"/>
    <property type="match status" value="1"/>
</dbReference>
<dbReference type="Gene3D" id="1.10.20.10">
    <property type="entry name" value="Histone, subunit A"/>
    <property type="match status" value="1"/>
</dbReference>
<feature type="compositionally biased region" description="Basic and acidic residues" evidence="7">
    <location>
        <begin position="8"/>
        <end position="17"/>
    </location>
</feature>
<dbReference type="CDD" id="cd00076">
    <property type="entry name" value="HFD_SF"/>
    <property type="match status" value="1"/>
</dbReference>
<evidence type="ECO:0000259" key="8">
    <source>
        <dbReference type="SMART" id="SM00576"/>
    </source>
</evidence>
<evidence type="ECO:0000256" key="6">
    <source>
        <dbReference type="ARBA" id="ARBA00023242"/>
    </source>
</evidence>
<dbReference type="Proteomes" id="UP001141806">
    <property type="component" value="Unassembled WGS sequence"/>
</dbReference>
<dbReference type="OrthoDB" id="436852at2759"/>
<feature type="domain" description="Bromodomain associated" evidence="8">
    <location>
        <begin position="25"/>
        <end position="101"/>
    </location>
</feature>
<feature type="compositionally biased region" description="Basic and acidic residues" evidence="7">
    <location>
        <begin position="339"/>
        <end position="349"/>
    </location>
</feature>
<evidence type="ECO:0000313" key="9">
    <source>
        <dbReference type="EMBL" id="KAJ4961483.1"/>
    </source>
</evidence>
<accession>A0A9Q0H8F9</accession>